<proteinExistence type="predicted"/>
<feature type="region of interest" description="Disordered" evidence="1">
    <location>
        <begin position="334"/>
        <end position="354"/>
    </location>
</feature>
<gene>
    <name evidence="3" type="ORF">AE0388_1062</name>
</gene>
<organism evidence="3 4">
    <name type="scientific">Brevibacterium linens</name>
    <dbReference type="NCBI Taxonomy" id="1703"/>
    <lineage>
        <taxon>Bacteria</taxon>
        <taxon>Bacillati</taxon>
        <taxon>Actinomycetota</taxon>
        <taxon>Actinomycetes</taxon>
        <taxon>Micrococcales</taxon>
        <taxon>Brevibacteriaceae</taxon>
        <taxon>Brevibacterium</taxon>
    </lineage>
</organism>
<keyword evidence="2" id="KW-0472">Membrane</keyword>
<dbReference type="PATRIC" id="fig|1703.6.peg.948"/>
<dbReference type="EMBL" id="JTJZ01000015">
    <property type="protein sequence ID" value="KHS53574.1"/>
    <property type="molecule type" value="Genomic_DNA"/>
</dbReference>
<keyword evidence="4" id="KW-1185">Reference proteome</keyword>
<sequence>MTWEFRATIADDIHRVVDSDGRSAWGVAHNDFDADDPRVLAFAEVALPNGTRSVLVVPASPGGLVLDVVRAYQGLTEAELCTLFLGIIEQLRTCTRPEDRLTLSAFALDADGRPVIVPGVTASLATTPRRALGEMIYHAVYGRPWAEVLLPVDLALTDSSPALRTLVADLLDDSASDSGLGAALAEAAESFRTLDRPAALPLVPAESGTAPESALTARLRVASGLRPSRDSKETVSSTLGAPAPPLRGGGVSPLRAGAKNSRRSRRERRRPVGRRQLQAVVQSAVEPLWFRLRSAQLSRVFGRSTLLIGIAVCLTLVGGIVVWSSWSNTAAVRGEEASSGQGTAPSPEQTSPPKVEDVAEVLEDLCQSRAKALSDGDKAALQALTVPESAAAAADELIDPAAYAETDYAIDVEEVEIVATDEDRVVVSALMRSSAGTGAALQKFTAQTVEFELERVEGRWLVAEVREVAAP</sequence>
<feature type="compositionally biased region" description="Basic residues" evidence="1">
    <location>
        <begin position="260"/>
        <end position="273"/>
    </location>
</feature>
<keyword evidence="2" id="KW-1133">Transmembrane helix</keyword>
<reference evidence="3 4" key="1">
    <citation type="submission" date="2014-11" db="EMBL/GenBank/DDBJ databases">
        <title>Draft Genome Sequence of Brevibacterium linens AE038-8.</title>
        <authorList>
            <person name="Maizel D."/>
            <person name="Utturkar S.M."/>
            <person name="Brown S.D."/>
            <person name="Ferrero M."/>
            <person name="Rosen B.P."/>
        </authorList>
    </citation>
    <scope>NUCLEOTIDE SEQUENCE [LARGE SCALE GENOMIC DNA]</scope>
    <source>
        <strain evidence="3 4">AE038-8</strain>
    </source>
</reference>
<dbReference type="OrthoDB" id="4806749at2"/>
<comment type="caution">
    <text evidence="3">The sequence shown here is derived from an EMBL/GenBank/DDBJ whole genome shotgun (WGS) entry which is preliminary data.</text>
</comment>
<feature type="transmembrane region" description="Helical" evidence="2">
    <location>
        <begin position="300"/>
        <end position="326"/>
    </location>
</feature>
<dbReference type="RefSeq" id="WP_039207717.1">
    <property type="nucleotide sequence ID" value="NZ_JTJZ01000015.1"/>
</dbReference>
<evidence type="ECO:0000313" key="3">
    <source>
        <dbReference type="EMBL" id="KHS53574.1"/>
    </source>
</evidence>
<protein>
    <submittedName>
        <fullName evidence="3">Uncharacterized protein</fullName>
    </submittedName>
</protein>
<feature type="compositionally biased region" description="Polar residues" evidence="1">
    <location>
        <begin position="338"/>
        <end position="352"/>
    </location>
</feature>
<feature type="region of interest" description="Disordered" evidence="1">
    <location>
        <begin position="223"/>
        <end position="276"/>
    </location>
</feature>
<dbReference type="Proteomes" id="UP000031488">
    <property type="component" value="Unassembled WGS sequence"/>
</dbReference>
<evidence type="ECO:0000256" key="2">
    <source>
        <dbReference type="SAM" id="Phobius"/>
    </source>
</evidence>
<evidence type="ECO:0000256" key="1">
    <source>
        <dbReference type="SAM" id="MobiDB-lite"/>
    </source>
</evidence>
<name>A0A0B9A423_BRELN</name>
<dbReference type="AlphaFoldDB" id="A0A0B9A423"/>
<keyword evidence="2" id="KW-0812">Transmembrane</keyword>
<accession>A0A0B9A423</accession>
<evidence type="ECO:0000313" key="4">
    <source>
        <dbReference type="Proteomes" id="UP000031488"/>
    </source>
</evidence>